<evidence type="ECO:0000313" key="3">
    <source>
        <dbReference type="EMBL" id="SOB93419.1"/>
    </source>
</evidence>
<proteinExistence type="predicted"/>
<protein>
    <submittedName>
        <fullName evidence="2">NADH dehydrogenase</fullName>
    </submittedName>
    <submittedName>
        <fullName evidence="3">NADH:ubiquinone oxidoreductase subunit</fullName>
    </submittedName>
</protein>
<dbReference type="GO" id="GO:0006979">
    <property type="term" value="P:response to oxidative stress"/>
    <property type="evidence" value="ECO:0007669"/>
    <property type="project" value="TreeGrafter"/>
</dbReference>
<dbReference type="Proteomes" id="UP000252266">
    <property type="component" value="Unassembled WGS sequence"/>
</dbReference>
<reference evidence="3 4" key="2">
    <citation type="submission" date="2017-08" db="EMBL/GenBank/DDBJ databases">
        <authorList>
            <person name="de Groot N.N."/>
        </authorList>
    </citation>
    <scope>NUCLEOTIDE SEQUENCE [LARGE SCALE GENOMIC DNA]</scope>
    <source>
        <strain evidence="3 4">USBA 78</strain>
    </source>
</reference>
<dbReference type="NCBIfam" id="NF006040">
    <property type="entry name" value="PRK08183.1"/>
    <property type="match status" value="1"/>
</dbReference>
<dbReference type="Pfam" id="PF05071">
    <property type="entry name" value="NDUFA12"/>
    <property type="match status" value="1"/>
</dbReference>
<organism evidence="2 5">
    <name type="scientific">Thalassospira xiamenensis</name>
    <dbReference type="NCBI Taxonomy" id="220697"/>
    <lineage>
        <taxon>Bacteria</taxon>
        <taxon>Pseudomonadati</taxon>
        <taxon>Pseudomonadota</taxon>
        <taxon>Alphaproteobacteria</taxon>
        <taxon>Rhodospirillales</taxon>
        <taxon>Thalassospiraceae</taxon>
        <taxon>Thalassospira</taxon>
    </lineage>
</organism>
<dbReference type="GO" id="GO:0045271">
    <property type="term" value="C:respiratory chain complex I"/>
    <property type="evidence" value="ECO:0007669"/>
    <property type="project" value="InterPro"/>
</dbReference>
<feature type="region of interest" description="Disordered" evidence="1">
    <location>
        <begin position="87"/>
        <end position="120"/>
    </location>
</feature>
<evidence type="ECO:0000256" key="1">
    <source>
        <dbReference type="SAM" id="MobiDB-lite"/>
    </source>
</evidence>
<dbReference type="EMBL" id="JPWJ01000013">
    <property type="protein sequence ID" value="RCK45862.1"/>
    <property type="molecule type" value="Genomic_DNA"/>
</dbReference>
<keyword evidence="3" id="KW-0830">Ubiquinone</keyword>
<evidence type="ECO:0000313" key="5">
    <source>
        <dbReference type="Proteomes" id="UP000252266"/>
    </source>
</evidence>
<accession>A0A154KZK8</accession>
<dbReference type="PANTHER" id="PTHR12910:SF2">
    <property type="entry name" value="NADH DEHYDROGENASE [UBIQUINONE] 1 ALPHA SUBCOMPLEX SUBUNIT 12"/>
    <property type="match status" value="1"/>
</dbReference>
<dbReference type="AlphaFoldDB" id="A0A154KZK8"/>
<gene>
    <name evidence="3" type="ORF">SAMN05428964_101764</name>
    <name evidence="2" type="ORF">TH44_20290</name>
</gene>
<reference evidence="2 5" key="1">
    <citation type="submission" date="2014-07" db="EMBL/GenBank/DDBJ databases">
        <title>Draft genome sequence of Thalassospira xiamenensis IB13.</title>
        <authorList>
            <person name="Lai Q."/>
            <person name="Shao Z."/>
        </authorList>
    </citation>
    <scope>NUCLEOTIDE SEQUENCE [LARGE SCALE GENOMIC DNA]</scope>
    <source>
        <strain evidence="2 5">IB13</strain>
    </source>
</reference>
<evidence type="ECO:0000313" key="2">
    <source>
        <dbReference type="EMBL" id="RCK45862.1"/>
    </source>
</evidence>
<dbReference type="Proteomes" id="UP000219068">
    <property type="component" value="Unassembled WGS sequence"/>
</dbReference>
<sequence length="120" mass="13732">MATVGTRIFTALYGKRVGEDRFGNVYYTEKKAANGRRAKRWVIYKGITEGSKVPAEWHAWLHYTIDAPLSEKAEDRYEWQKDHLPNLTGTKHAYRPKGHEYSGGQRAKATGDYQAWSPEG</sequence>
<name>A0A154KZK8_9PROT</name>
<evidence type="ECO:0000313" key="4">
    <source>
        <dbReference type="Proteomes" id="UP000219068"/>
    </source>
</evidence>
<dbReference type="InterPro" id="IPR007763">
    <property type="entry name" value="NDUFA12"/>
</dbReference>
<dbReference type="PANTHER" id="PTHR12910">
    <property type="entry name" value="NADH-UBIQUINONE OXIDOREDUCTASE SUBUNIT B17.2"/>
    <property type="match status" value="1"/>
</dbReference>
<dbReference type="EMBL" id="OBMM01000001">
    <property type="protein sequence ID" value="SOB93419.1"/>
    <property type="molecule type" value="Genomic_DNA"/>
</dbReference>
<dbReference type="RefSeq" id="WP_062951755.1">
    <property type="nucleotide sequence ID" value="NZ_JALLPZ010000001.1"/>
</dbReference>